<proteinExistence type="predicted"/>
<accession>A0A1Q9B2P3</accession>
<dbReference type="RefSeq" id="WP_075625802.1">
    <property type="nucleotide sequence ID" value="NZ_FOAM01000015.1"/>
</dbReference>
<dbReference type="EMBL" id="MKIP01000027">
    <property type="protein sequence ID" value="OLP62279.1"/>
    <property type="molecule type" value="Genomic_DNA"/>
</dbReference>
<feature type="transmembrane region" description="Helical" evidence="1">
    <location>
        <begin position="229"/>
        <end position="250"/>
    </location>
</feature>
<feature type="domain" description="DUF1206" evidence="2">
    <location>
        <begin position="10"/>
        <end position="77"/>
    </location>
</feature>
<keyword evidence="1" id="KW-0812">Transmembrane</keyword>
<dbReference type="Proteomes" id="UP000186364">
    <property type="component" value="Unassembled WGS sequence"/>
</dbReference>
<evidence type="ECO:0000256" key="1">
    <source>
        <dbReference type="SAM" id="Phobius"/>
    </source>
</evidence>
<feature type="transmembrane region" description="Helical" evidence="1">
    <location>
        <begin position="141"/>
        <end position="162"/>
    </location>
</feature>
<dbReference type="AlphaFoldDB" id="A0A1Q9B2P3"/>
<comment type="caution">
    <text evidence="3">The sequence shown here is derived from an EMBL/GenBank/DDBJ whole genome shotgun (WGS) entry which is preliminary data.</text>
</comment>
<dbReference type="InterPro" id="IPR009597">
    <property type="entry name" value="DUF1206"/>
</dbReference>
<evidence type="ECO:0000313" key="3">
    <source>
        <dbReference type="EMBL" id="OLP62279.1"/>
    </source>
</evidence>
<feature type="transmembrane region" description="Helical" evidence="1">
    <location>
        <begin position="12"/>
        <end position="35"/>
    </location>
</feature>
<organism evidence="3 4">
    <name type="scientific">Xaviernesmea oryzae</name>
    <dbReference type="NCBI Taxonomy" id="464029"/>
    <lineage>
        <taxon>Bacteria</taxon>
        <taxon>Pseudomonadati</taxon>
        <taxon>Pseudomonadota</taxon>
        <taxon>Alphaproteobacteria</taxon>
        <taxon>Hyphomicrobiales</taxon>
        <taxon>Rhizobiaceae</taxon>
        <taxon>Rhizobium/Agrobacterium group</taxon>
        <taxon>Xaviernesmea</taxon>
    </lineage>
</organism>
<keyword evidence="1" id="KW-0472">Membrane</keyword>
<keyword evidence="4" id="KW-1185">Reference proteome</keyword>
<feature type="transmembrane region" description="Helical" evidence="1">
    <location>
        <begin position="55"/>
        <end position="77"/>
    </location>
</feature>
<protein>
    <recommendedName>
        <fullName evidence="2">DUF1206 domain-containing protein</fullName>
    </recommendedName>
</protein>
<feature type="domain" description="DUF1206" evidence="2">
    <location>
        <begin position="93"/>
        <end position="163"/>
    </location>
</feature>
<gene>
    <name evidence="3" type="ORF">BJF93_18875</name>
</gene>
<dbReference type="OrthoDB" id="5702018at2"/>
<name>A0A1Q9B2P3_9HYPH</name>
<feature type="domain" description="DUF1206" evidence="2">
    <location>
        <begin position="187"/>
        <end position="255"/>
    </location>
</feature>
<keyword evidence="1" id="KW-1133">Transmembrane helix</keyword>
<dbReference type="Pfam" id="PF06724">
    <property type="entry name" value="DUF1206"/>
    <property type="match status" value="3"/>
</dbReference>
<reference evidence="3 4" key="1">
    <citation type="submission" date="2016-09" db="EMBL/GenBank/DDBJ databases">
        <title>Rhizobium sp. nov., a novel species isolated from the rice rhizosphere.</title>
        <authorList>
            <person name="Zhao J."/>
            <person name="Zhang X."/>
        </authorList>
    </citation>
    <scope>NUCLEOTIDE SEQUENCE [LARGE SCALE GENOMIC DNA]</scope>
    <source>
        <strain evidence="3 4">1.7048</strain>
    </source>
</reference>
<evidence type="ECO:0000259" key="2">
    <source>
        <dbReference type="Pfam" id="PF06724"/>
    </source>
</evidence>
<feature type="transmembrane region" description="Helical" evidence="1">
    <location>
        <begin position="89"/>
        <end position="109"/>
    </location>
</feature>
<sequence length="270" mass="28257">MERLAILAKLGYSARGIVYVLVGGMAVLAAIGMGGGNVEARSALDIILSQPLGRIWLGLVAVGLLSFVIWRLVQAVTNPDHQPASPKGYLIRAGMLISAATYIGLALYAGGHALSMPTGGEGGGGEQGLATWLMRQPFGRYLAGIAGFCILGAGAAQIVKAVKGGYRKYIALPPDHARKLDLVCAYGLAARGAIFLITGGFFLLAAFLVDPAQAGSLTDAMAWVRALPFGGVLYGIAALGLFAFGLYSFIEARYRRIPDMPDMTLQALRA</sequence>
<feature type="transmembrane region" description="Helical" evidence="1">
    <location>
        <begin position="183"/>
        <end position="209"/>
    </location>
</feature>
<evidence type="ECO:0000313" key="4">
    <source>
        <dbReference type="Proteomes" id="UP000186364"/>
    </source>
</evidence>